<dbReference type="Pfam" id="PF13416">
    <property type="entry name" value="SBP_bac_8"/>
    <property type="match status" value="1"/>
</dbReference>
<dbReference type="SUPFAM" id="SSF53850">
    <property type="entry name" value="Periplasmic binding protein-like II"/>
    <property type="match status" value="1"/>
</dbReference>
<dbReference type="EMBL" id="JAUSSU010000006">
    <property type="protein sequence ID" value="MDQ0113697.1"/>
    <property type="molecule type" value="Genomic_DNA"/>
</dbReference>
<dbReference type="RefSeq" id="WP_307204952.1">
    <property type="nucleotide sequence ID" value="NZ_JAUSSU010000006.1"/>
</dbReference>
<evidence type="ECO:0000313" key="4">
    <source>
        <dbReference type="Proteomes" id="UP001229346"/>
    </source>
</evidence>
<sequence length="521" mass="58227">MKHRKRFIVAALLSMSLLATACSGGSNGANSETNAPSQSNAPEKEEPIEITINPNTWFIPTNDGNEIQKYLEEKYNVKIVNMRATGENFKVKVSAGEIPDIFPQDINEGDMVNYARQGVIASISVDEIKQYMPSYVADVEAVDPNAWDTGLYDGKNWGVPRVWLNGSYGFIPSYNGAWLKAIGYNEAPKTLEEYEDVAYKFRNNDPDGNGKKDTYAFTSRGTGNQQFNEIYAAYGVNPYHFMLAADGTVTWGGLSDQAKDALKLLQKWYKDGVLDKEFLTDNNDTIAQKWNNKKIGIYDHSMYHHLFGQIETNTANGIEAVYGKGLIGPAGKSLSLSNGAKQVPLLFGAQVEKDEKKRIKILQILEELVSNDETYLTTLFGIEGVSYELKDGAAEALEPYKSDLNKQLELGYGGYYNPLGERSLTMWKYHFSPEKLAFRDTVNEGTELVTDVLGPTPLEAKSKYSATLNPLQDEYYVKSIIGTDDIDKTFEEFKQNWLRSGGKELLEEATKVYQERQAAAK</sequence>
<proteinExistence type="predicted"/>
<comment type="caution">
    <text evidence="3">The sequence shown here is derived from an EMBL/GenBank/DDBJ whole genome shotgun (WGS) entry which is preliminary data.</text>
</comment>
<feature type="chain" id="PRO_5045173594" evidence="2">
    <location>
        <begin position="22"/>
        <end position="521"/>
    </location>
</feature>
<dbReference type="InterPro" id="IPR050490">
    <property type="entry name" value="Bact_solute-bd_prot1"/>
</dbReference>
<evidence type="ECO:0000313" key="3">
    <source>
        <dbReference type="EMBL" id="MDQ0113697.1"/>
    </source>
</evidence>
<feature type="signal peptide" evidence="2">
    <location>
        <begin position="1"/>
        <end position="21"/>
    </location>
</feature>
<keyword evidence="4" id="KW-1185">Reference proteome</keyword>
<keyword evidence="2" id="KW-0732">Signal</keyword>
<feature type="compositionally biased region" description="Polar residues" evidence="1">
    <location>
        <begin position="28"/>
        <end position="41"/>
    </location>
</feature>
<dbReference type="Gene3D" id="3.40.190.10">
    <property type="entry name" value="Periplasmic binding protein-like II"/>
    <property type="match status" value="3"/>
</dbReference>
<accession>A0ABT9U3A2</accession>
<dbReference type="Proteomes" id="UP001229346">
    <property type="component" value="Unassembled WGS sequence"/>
</dbReference>
<dbReference type="PROSITE" id="PS51257">
    <property type="entry name" value="PROKAR_LIPOPROTEIN"/>
    <property type="match status" value="1"/>
</dbReference>
<protein>
    <submittedName>
        <fullName evidence="3">Aldouronate transport system substrate-binding protein</fullName>
    </submittedName>
</protein>
<name>A0ABT9U3A2_PAEHA</name>
<dbReference type="InterPro" id="IPR006059">
    <property type="entry name" value="SBP"/>
</dbReference>
<dbReference type="PANTHER" id="PTHR43649:SF17">
    <property type="entry name" value="ABC TRANSPORTER SOLUTE BINDING PROTEIN-SUGAR TRANSPORT"/>
    <property type="match status" value="1"/>
</dbReference>
<organism evidence="3 4">
    <name type="scientific">Paenibacillus harenae</name>
    <dbReference type="NCBI Taxonomy" id="306543"/>
    <lineage>
        <taxon>Bacteria</taxon>
        <taxon>Bacillati</taxon>
        <taxon>Bacillota</taxon>
        <taxon>Bacilli</taxon>
        <taxon>Bacillales</taxon>
        <taxon>Paenibacillaceae</taxon>
        <taxon>Paenibacillus</taxon>
    </lineage>
</organism>
<evidence type="ECO:0000256" key="2">
    <source>
        <dbReference type="SAM" id="SignalP"/>
    </source>
</evidence>
<gene>
    <name evidence="3" type="ORF">J2T15_003140</name>
</gene>
<dbReference type="PANTHER" id="PTHR43649">
    <property type="entry name" value="ARABINOSE-BINDING PROTEIN-RELATED"/>
    <property type="match status" value="1"/>
</dbReference>
<evidence type="ECO:0000256" key="1">
    <source>
        <dbReference type="SAM" id="MobiDB-lite"/>
    </source>
</evidence>
<feature type="region of interest" description="Disordered" evidence="1">
    <location>
        <begin position="24"/>
        <end position="45"/>
    </location>
</feature>
<reference evidence="3 4" key="1">
    <citation type="submission" date="2023-07" db="EMBL/GenBank/DDBJ databases">
        <title>Sorghum-associated microbial communities from plants grown in Nebraska, USA.</title>
        <authorList>
            <person name="Schachtman D."/>
        </authorList>
    </citation>
    <scope>NUCLEOTIDE SEQUENCE [LARGE SCALE GENOMIC DNA]</scope>
    <source>
        <strain evidence="3 4">CC482</strain>
    </source>
</reference>